<dbReference type="AlphaFoldDB" id="A0A915HIQ8"/>
<dbReference type="WBParaSite" id="nRc.2.0.1.t01470-RA">
    <property type="protein sequence ID" value="nRc.2.0.1.t01470-RA"/>
    <property type="gene ID" value="nRc.2.0.1.g01470"/>
</dbReference>
<accession>A0A915HIQ8</accession>
<evidence type="ECO:0000313" key="3">
    <source>
        <dbReference type="WBParaSite" id="nRc.2.0.1.t01470-RA"/>
    </source>
</evidence>
<evidence type="ECO:0000256" key="1">
    <source>
        <dbReference type="SAM" id="MobiDB-lite"/>
    </source>
</evidence>
<reference evidence="3" key="1">
    <citation type="submission" date="2022-11" db="UniProtKB">
        <authorList>
            <consortium name="WormBaseParasite"/>
        </authorList>
    </citation>
    <scope>IDENTIFICATION</scope>
</reference>
<organism evidence="2 3">
    <name type="scientific">Romanomermis culicivorax</name>
    <name type="common">Nematode worm</name>
    <dbReference type="NCBI Taxonomy" id="13658"/>
    <lineage>
        <taxon>Eukaryota</taxon>
        <taxon>Metazoa</taxon>
        <taxon>Ecdysozoa</taxon>
        <taxon>Nematoda</taxon>
        <taxon>Enoplea</taxon>
        <taxon>Dorylaimia</taxon>
        <taxon>Mermithida</taxon>
        <taxon>Mermithoidea</taxon>
        <taxon>Mermithidae</taxon>
        <taxon>Romanomermis</taxon>
    </lineage>
</organism>
<keyword evidence="2" id="KW-1185">Reference proteome</keyword>
<dbReference type="Proteomes" id="UP000887565">
    <property type="component" value="Unplaced"/>
</dbReference>
<protein>
    <submittedName>
        <fullName evidence="3">Uncharacterized protein</fullName>
    </submittedName>
</protein>
<evidence type="ECO:0000313" key="2">
    <source>
        <dbReference type="Proteomes" id="UP000887565"/>
    </source>
</evidence>
<feature type="region of interest" description="Disordered" evidence="1">
    <location>
        <begin position="43"/>
        <end position="65"/>
    </location>
</feature>
<proteinExistence type="predicted"/>
<sequence>MSSVVFFLSKQRSLNFHRRPQCVNSSRRYHTRSVGAEKRFRIGAHAHGDDEANSLTTRKTDQSEQDTCLLNKRMSKVSGESVSMDSVKSRIRSKMQRFSIFSHHSANNKSFGLTKSVEFTERSCPPALSTSSSSLSSASISDTDLDIYLDETLNRSTTNSLKKKIIVSINFPLISKKSLSVVVAIDEPNQFITLQIFFTY</sequence>
<name>A0A915HIQ8_ROMCU</name>